<dbReference type="EMBL" id="BMIJ01000003">
    <property type="protein sequence ID" value="GGB91104.1"/>
    <property type="molecule type" value="Genomic_DNA"/>
</dbReference>
<evidence type="ECO:0000313" key="2">
    <source>
        <dbReference type="Proteomes" id="UP000629025"/>
    </source>
</evidence>
<proteinExistence type="predicted"/>
<name>A0ABQ1KBR9_9GAMM</name>
<dbReference type="Pfam" id="PF01809">
    <property type="entry name" value="YidD"/>
    <property type="match status" value="1"/>
</dbReference>
<dbReference type="InterPro" id="IPR002696">
    <property type="entry name" value="Membr_insert_effic_factor_YidD"/>
</dbReference>
<dbReference type="RefSeq" id="WP_188747182.1">
    <property type="nucleotide sequence ID" value="NZ_BMIJ01000003.1"/>
</dbReference>
<dbReference type="NCBIfam" id="TIGR00278">
    <property type="entry name" value="membrane protein insertion efficiency factor YidD"/>
    <property type="match status" value="1"/>
</dbReference>
<keyword evidence="2" id="KW-1185">Reference proteome</keyword>
<sequence length="121" mass="13781">MRRVAVGLINLYQRYISPYKGFRCAHAALHKGDSCSAAIKKIIEAEGLCRGFGHIRQRLNSCKQAYLQLVEEGEKEKRKRKDKEKGRWYDCCDPSAACDVAHCFPARRCVLPDLPCDCSLF</sequence>
<dbReference type="Proteomes" id="UP000629025">
    <property type="component" value="Unassembled WGS sequence"/>
</dbReference>
<gene>
    <name evidence="1" type="ORF">GCM10011352_16430</name>
</gene>
<protein>
    <recommendedName>
        <fullName evidence="3">Membrane protein insertion efficiency factor YidD</fullName>
    </recommendedName>
</protein>
<reference evidence="2" key="1">
    <citation type="journal article" date="2019" name="Int. J. Syst. Evol. Microbiol.">
        <title>The Global Catalogue of Microorganisms (GCM) 10K type strain sequencing project: providing services to taxonomists for standard genome sequencing and annotation.</title>
        <authorList>
            <consortium name="The Broad Institute Genomics Platform"/>
            <consortium name="The Broad Institute Genome Sequencing Center for Infectious Disease"/>
            <person name="Wu L."/>
            <person name="Ma J."/>
        </authorList>
    </citation>
    <scope>NUCLEOTIDE SEQUENCE [LARGE SCALE GENOMIC DNA]</scope>
    <source>
        <strain evidence="2">CGMCC 1.15341</strain>
    </source>
</reference>
<dbReference type="SMART" id="SM01234">
    <property type="entry name" value="Haemolytic"/>
    <property type="match status" value="1"/>
</dbReference>
<organism evidence="1 2">
    <name type="scientific">Marinobacterium zhoushanense</name>
    <dbReference type="NCBI Taxonomy" id="1679163"/>
    <lineage>
        <taxon>Bacteria</taxon>
        <taxon>Pseudomonadati</taxon>
        <taxon>Pseudomonadota</taxon>
        <taxon>Gammaproteobacteria</taxon>
        <taxon>Oceanospirillales</taxon>
        <taxon>Oceanospirillaceae</taxon>
        <taxon>Marinobacterium</taxon>
    </lineage>
</organism>
<accession>A0ABQ1KBR9</accession>
<evidence type="ECO:0008006" key="3">
    <source>
        <dbReference type="Google" id="ProtNLM"/>
    </source>
</evidence>
<evidence type="ECO:0000313" key="1">
    <source>
        <dbReference type="EMBL" id="GGB91104.1"/>
    </source>
</evidence>
<comment type="caution">
    <text evidence="1">The sequence shown here is derived from an EMBL/GenBank/DDBJ whole genome shotgun (WGS) entry which is preliminary data.</text>
</comment>